<evidence type="ECO:0000256" key="14">
    <source>
        <dbReference type="ARBA" id="ARBA00023014"/>
    </source>
</evidence>
<feature type="domain" description="RING-type" evidence="21">
    <location>
        <begin position="77"/>
        <end position="125"/>
    </location>
</feature>
<dbReference type="InterPro" id="IPR000283">
    <property type="entry name" value="NADH_UbQ_OxRdtase_75kDa_su_CS"/>
</dbReference>
<dbReference type="GO" id="GO:0008137">
    <property type="term" value="F:NADH dehydrogenase (ubiquinone) activity"/>
    <property type="evidence" value="ECO:0007669"/>
    <property type="project" value="InterPro"/>
</dbReference>
<evidence type="ECO:0000256" key="5">
    <source>
        <dbReference type="ARBA" id="ARBA00013701"/>
    </source>
</evidence>
<feature type="domain" description="4Fe-4S His(Cys)3-ligated-type" evidence="23">
    <location>
        <begin position="535"/>
        <end position="574"/>
    </location>
</feature>
<evidence type="ECO:0000256" key="12">
    <source>
        <dbReference type="ARBA" id="ARBA00022989"/>
    </source>
</evidence>
<dbReference type="Pfam" id="PF25998">
    <property type="entry name" value="U-box_ZFPL1"/>
    <property type="match status" value="1"/>
</dbReference>
<evidence type="ECO:0000256" key="18">
    <source>
        <dbReference type="PROSITE-ProRule" id="PRU00175"/>
    </source>
</evidence>
<dbReference type="Gene3D" id="3.30.70.20">
    <property type="match status" value="1"/>
</dbReference>
<accession>A0A368GLW0</accession>
<name>A0A368GLW0_ANCCA</name>
<dbReference type="GO" id="GO:0051539">
    <property type="term" value="F:4 iron, 4 sulfur cluster binding"/>
    <property type="evidence" value="ECO:0007669"/>
    <property type="project" value="UniProtKB-KW"/>
</dbReference>
<dbReference type="CDD" id="cd16487">
    <property type="entry name" value="mRING-H2-C3DHC3_ZFPL1"/>
    <property type="match status" value="1"/>
</dbReference>
<dbReference type="SMART" id="SM00929">
    <property type="entry name" value="NADH-G_4Fe-4S_3"/>
    <property type="match status" value="1"/>
</dbReference>
<keyword evidence="13" id="KW-0408">Iron</keyword>
<protein>
    <recommendedName>
        <fullName evidence="5 19">Zinc finger protein-like 1 homolog</fullName>
    </recommendedName>
</protein>
<dbReference type="FunFam" id="3.30.70.20:FF:000002">
    <property type="entry name" value="NADH-ubiquinone oxidoreductase 75 kDa subunit"/>
    <property type="match status" value="1"/>
</dbReference>
<evidence type="ECO:0000256" key="11">
    <source>
        <dbReference type="ARBA" id="ARBA00022967"/>
    </source>
</evidence>
<proteinExistence type="inferred from homology"/>
<dbReference type="PANTHER" id="PTHR12981">
    <property type="entry name" value="ZINC FINGER PROTEIN-LIKE 1"/>
    <property type="match status" value="1"/>
</dbReference>
<dbReference type="SUPFAM" id="SSF54862">
    <property type="entry name" value="4Fe-4S ferredoxins"/>
    <property type="match status" value="1"/>
</dbReference>
<dbReference type="InterPro" id="IPR039043">
    <property type="entry name" value="ZFPL1"/>
</dbReference>
<feature type="transmembrane region" description="Helical" evidence="19">
    <location>
        <begin position="295"/>
        <end position="318"/>
    </location>
</feature>
<dbReference type="SMR" id="A0A368GLW0"/>
<keyword evidence="7 19" id="KW-0812">Transmembrane</keyword>
<keyword evidence="11" id="KW-1278">Translocase</keyword>
<feature type="compositionally biased region" description="Polar residues" evidence="20">
    <location>
        <begin position="172"/>
        <end position="192"/>
    </location>
</feature>
<evidence type="ECO:0000259" key="22">
    <source>
        <dbReference type="PROSITE" id="PS51085"/>
    </source>
</evidence>
<dbReference type="GO" id="GO:0005794">
    <property type="term" value="C:Golgi apparatus"/>
    <property type="evidence" value="ECO:0007669"/>
    <property type="project" value="TreeGrafter"/>
</dbReference>
<dbReference type="InterPro" id="IPR001841">
    <property type="entry name" value="Znf_RING"/>
</dbReference>
<evidence type="ECO:0000256" key="9">
    <source>
        <dbReference type="ARBA" id="ARBA00022771"/>
    </source>
</evidence>
<feature type="region of interest" description="Disordered" evidence="20">
    <location>
        <begin position="162"/>
        <end position="206"/>
    </location>
</feature>
<keyword evidence="16 19" id="KW-0472">Membrane</keyword>
<evidence type="ECO:0000256" key="1">
    <source>
        <dbReference type="ARBA" id="ARBA00001966"/>
    </source>
</evidence>
<feature type="domain" description="2Fe-2S ferredoxin-type" evidence="22">
    <location>
        <begin position="457"/>
        <end position="535"/>
    </location>
</feature>
<dbReference type="GO" id="GO:0016491">
    <property type="term" value="F:oxidoreductase activity"/>
    <property type="evidence" value="ECO:0007669"/>
    <property type="project" value="InterPro"/>
</dbReference>
<organism evidence="24 25">
    <name type="scientific">Ancylostoma caninum</name>
    <name type="common">Dog hookworm</name>
    <dbReference type="NCBI Taxonomy" id="29170"/>
    <lineage>
        <taxon>Eukaryota</taxon>
        <taxon>Metazoa</taxon>
        <taxon>Ecdysozoa</taxon>
        <taxon>Nematoda</taxon>
        <taxon>Chromadorea</taxon>
        <taxon>Rhabditida</taxon>
        <taxon>Rhabditina</taxon>
        <taxon>Rhabditomorpha</taxon>
        <taxon>Strongyloidea</taxon>
        <taxon>Ancylostomatidae</taxon>
        <taxon>Ancylostomatinae</taxon>
        <taxon>Ancylostoma</taxon>
    </lineage>
</organism>
<dbReference type="PROSITE" id="PS00642">
    <property type="entry name" value="COMPLEX1_75K_2"/>
    <property type="match status" value="1"/>
</dbReference>
<comment type="subcellular location">
    <subcellularLocation>
        <location evidence="2 19">Membrane</location>
        <topology evidence="2 19">Single-pass membrane protein</topology>
    </subcellularLocation>
</comment>
<evidence type="ECO:0000256" key="7">
    <source>
        <dbReference type="ARBA" id="ARBA00022692"/>
    </source>
</evidence>
<evidence type="ECO:0000256" key="8">
    <source>
        <dbReference type="ARBA" id="ARBA00022723"/>
    </source>
</evidence>
<dbReference type="Pfam" id="PF22117">
    <property type="entry name" value="Fer4_Nqo3"/>
    <property type="match status" value="1"/>
</dbReference>
<evidence type="ECO:0000256" key="15">
    <source>
        <dbReference type="ARBA" id="ARBA00023027"/>
    </source>
</evidence>
<dbReference type="InterPro" id="IPR019574">
    <property type="entry name" value="NADH_UbQ_OxRdtase_Gsu_4Fe4S-bd"/>
</dbReference>
<evidence type="ECO:0000313" key="25">
    <source>
        <dbReference type="Proteomes" id="UP000252519"/>
    </source>
</evidence>
<comment type="cofactor">
    <cofactor evidence="1">
        <name>[4Fe-4S] cluster</name>
        <dbReference type="ChEBI" id="CHEBI:49883"/>
    </cofactor>
</comment>
<dbReference type="SMART" id="SM00184">
    <property type="entry name" value="RING"/>
    <property type="match status" value="1"/>
</dbReference>
<comment type="caution">
    <text evidence="24">The sequence shown here is derived from an EMBL/GenBank/DDBJ whole genome shotgun (WGS) entry which is preliminary data.</text>
</comment>
<dbReference type="GO" id="GO:0042773">
    <property type="term" value="P:ATP synthesis coupled electron transport"/>
    <property type="evidence" value="ECO:0007669"/>
    <property type="project" value="InterPro"/>
</dbReference>
<dbReference type="Pfam" id="PF25993">
    <property type="entry name" value="zf-B_box_ZFPL1"/>
    <property type="match status" value="1"/>
</dbReference>
<dbReference type="InterPro" id="IPR058731">
    <property type="entry name" value="Znf-B_box_ZFPL1-like"/>
</dbReference>
<evidence type="ECO:0000259" key="21">
    <source>
        <dbReference type="PROSITE" id="PS50089"/>
    </source>
</evidence>
<dbReference type="PANTHER" id="PTHR12981:SF0">
    <property type="entry name" value="ZINC FINGER PROTEIN-LIKE 1"/>
    <property type="match status" value="1"/>
</dbReference>
<sequence>MRQRDGRSQRCAAGKFDTSVSGIEMGLCKCPRKKVTNLFCFEHRVNVCEHCLVENHHGCVVQSYLQWLTDCDYDTNCSLCEKPLAEAETIRLQCLHLLHWRCLDEWARRFPATTAPAGYCCPYCREALFPAMNQTSPMIDELRAKLQQANWARAGLGLPLLPELDPPPLPPQQTHLPASSSLQKPSQFTSMANGGHFPVQGHANRSGTATPEVALEMDDVAYSGKREQVTFTSRKKHAGAPESDMQPLLSRNNDRDADSEHNKYKRRPAREWLRGIWKAKYGNSAPDHFTGYKRVLVIALFFILVLVTVIVVLTRAGIGAENDPLLDPMNNPNIRVAVEGGAAPLILQAPGDRKIRLKMGHSVDSSEYLVKYPSPKGHFYPREMKKGQRCTEGVHNDGNAADHGQPTWRRLCFLVFIHSRAAPVVHIGMHRVGSVARAARYGTIACRRAQSTGAAPQKIEVFIDDKKVLVDPGLTILQACALVGVDIPRFCYHDRLSIAGNCRMCLVEVEKSVKPVASCAMPVMKGMKVKTNSDFVRKAREGVMEFLLNNHPLDCPICDQGGECDLQDQSMAFGSDRGRLQCDYDGKRAVEDKNIGPLVKTVMTRCIQCTRCVRFASEVAAFPDFGTTGRGVDLQIGTYVEKFFASELSGNIIDLCPVGALTSKPYRFVHCTSQNLHRSSLGDTKNRKCRRDGCSWLKYRSFPQDRRTASCYSKDQ</sequence>
<dbReference type="FunFam" id="3.10.20.740:FF:000001">
    <property type="entry name" value="NADH-quinone oxidoreductase subunit G"/>
    <property type="match status" value="1"/>
</dbReference>
<keyword evidence="8 19" id="KW-0479">Metal-binding</keyword>
<dbReference type="Proteomes" id="UP000252519">
    <property type="component" value="Unassembled WGS sequence"/>
</dbReference>
<dbReference type="GO" id="GO:0016020">
    <property type="term" value="C:membrane"/>
    <property type="evidence" value="ECO:0007669"/>
    <property type="project" value="UniProtKB-SubCell"/>
</dbReference>
<comment type="similarity">
    <text evidence="4 19">Belongs to the ZFPL1 family.</text>
</comment>
<dbReference type="InterPro" id="IPR058730">
    <property type="entry name" value="U-box_ZFPL1-like"/>
</dbReference>
<evidence type="ECO:0000256" key="13">
    <source>
        <dbReference type="ARBA" id="ARBA00023004"/>
    </source>
</evidence>
<comment type="cofactor">
    <cofactor evidence="17">
        <name>[2Fe-2S] cluster</name>
        <dbReference type="ChEBI" id="CHEBI:190135"/>
    </cofactor>
</comment>
<evidence type="ECO:0000313" key="24">
    <source>
        <dbReference type="EMBL" id="RCN43955.1"/>
    </source>
</evidence>
<dbReference type="SUPFAM" id="SSF57850">
    <property type="entry name" value="RING/U-box"/>
    <property type="match status" value="1"/>
</dbReference>
<dbReference type="InterPro" id="IPR054351">
    <property type="entry name" value="NADH_UbQ_OxRdtase_ferredoxin"/>
</dbReference>
<dbReference type="InterPro" id="IPR036010">
    <property type="entry name" value="2Fe-2S_ferredoxin-like_sf"/>
</dbReference>
<evidence type="ECO:0000256" key="19">
    <source>
        <dbReference type="RuleBase" id="RU369078"/>
    </source>
</evidence>
<keyword evidence="12 19" id="KW-1133">Transmembrane helix</keyword>
<keyword evidence="6" id="KW-0004">4Fe-4S</keyword>
<dbReference type="InterPro" id="IPR013083">
    <property type="entry name" value="Znf_RING/FYVE/PHD"/>
</dbReference>
<feature type="compositionally biased region" description="Basic and acidic residues" evidence="20">
    <location>
        <begin position="252"/>
        <end position="262"/>
    </location>
</feature>
<dbReference type="PROSITE" id="PS51839">
    <property type="entry name" value="4FE4S_HC3"/>
    <property type="match status" value="1"/>
</dbReference>
<evidence type="ECO:0000256" key="10">
    <source>
        <dbReference type="ARBA" id="ARBA00022833"/>
    </source>
</evidence>
<dbReference type="STRING" id="29170.A0A368GLW0"/>
<evidence type="ECO:0000256" key="2">
    <source>
        <dbReference type="ARBA" id="ARBA00004167"/>
    </source>
</evidence>
<reference evidence="24 25" key="1">
    <citation type="submission" date="2014-10" db="EMBL/GenBank/DDBJ databases">
        <title>Draft genome of the hookworm Ancylostoma caninum.</title>
        <authorList>
            <person name="Mitreva M."/>
        </authorList>
    </citation>
    <scope>NUCLEOTIDE SEQUENCE [LARGE SCALE GENOMIC DNA]</scope>
    <source>
        <strain evidence="24 25">Baltimore</strain>
    </source>
</reference>
<evidence type="ECO:0000259" key="23">
    <source>
        <dbReference type="PROSITE" id="PS51839"/>
    </source>
</evidence>
<evidence type="ECO:0000256" key="20">
    <source>
        <dbReference type="SAM" id="MobiDB-lite"/>
    </source>
</evidence>
<keyword evidence="25" id="KW-1185">Reference proteome</keyword>
<keyword evidence="15" id="KW-0520">NAD</keyword>
<keyword evidence="14" id="KW-0411">Iron-sulfur</keyword>
<evidence type="ECO:0000256" key="17">
    <source>
        <dbReference type="ARBA" id="ARBA00034078"/>
    </source>
</evidence>
<gene>
    <name evidence="24" type="ORF">ANCCAN_10070</name>
</gene>
<dbReference type="GO" id="GO:0008270">
    <property type="term" value="F:zinc ion binding"/>
    <property type="evidence" value="ECO:0007669"/>
    <property type="project" value="UniProtKB-UniRule"/>
</dbReference>
<dbReference type="CDD" id="cd00207">
    <property type="entry name" value="fer2"/>
    <property type="match status" value="1"/>
</dbReference>
<dbReference type="Pfam" id="PF10588">
    <property type="entry name" value="NADH-G_4Fe-4S_3"/>
    <property type="match status" value="1"/>
</dbReference>
<dbReference type="Gene3D" id="3.30.40.10">
    <property type="entry name" value="Zinc/RING finger domain, C3HC4 (zinc finger)"/>
    <property type="match status" value="1"/>
</dbReference>
<dbReference type="PROSITE" id="PS50089">
    <property type="entry name" value="ZF_RING_2"/>
    <property type="match status" value="1"/>
</dbReference>
<dbReference type="AlphaFoldDB" id="A0A368GLW0"/>
<evidence type="ECO:0000256" key="16">
    <source>
        <dbReference type="ARBA" id="ARBA00023136"/>
    </source>
</evidence>
<dbReference type="OrthoDB" id="1916590at2759"/>
<dbReference type="PROSITE" id="PS51085">
    <property type="entry name" value="2FE2S_FER_2"/>
    <property type="match status" value="1"/>
</dbReference>
<evidence type="ECO:0000256" key="3">
    <source>
        <dbReference type="ARBA" id="ARBA00005404"/>
    </source>
</evidence>
<comment type="similarity">
    <text evidence="3">Belongs to the complex I 75 kDa subunit family.</text>
</comment>
<evidence type="ECO:0000256" key="4">
    <source>
        <dbReference type="ARBA" id="ARBA00005561"/>
    </source>
</evidence>
<dbReference type="PROSITE" id="PS00641">
    <property type="entry name" value="COMPLEX1_75K_1"/>
    <property type="match status" value="1"/>
</dbReference>
<dbReference type="Pfam" id="PF13510">
    <property type="entry name" value="Fer2_4"/>
    <property type="match status" value="1"/>
</dbReference>
<feature type="region of interest" description="Disordered" evidence="20">
    <location>
        <begin position="230"/>
        <end position="263"/>
    </location>
</feature>
<evidence type="ECO:0000256" key="6">
    <source>
        <dbReference type="ARBA" id="ARBA00022485"/>
    </source>
</evidence>
<keyword evidence="9 18" id="KW-0863">Zinc-finger</keyword>
<dbReference type="EMBL" id="JOJR01000142">
    <property type="protein sequence ID" value="RCN43955.1"/>
    <property type="molecule type" value="Genomic_DNA"/>
</dbReference>
<keyword evidence="10 19" id="KW-0862">Zinc</keyword>
<dbReference type="SUPFAM" id="SSF54292">
    <property type="entry name" value="2Fe-2S ferredoxin-like"/>
    <property type="match status" value="1"/>
</dbReference>
<dbReference type="Gene3D" id="3.10.20.740">
    <property type="match status" value="1"/>
</dbReference>
<dbReference type="InterPro" id="IPR001041">
    <property type="entry name" value="2Fe-2S_ferredoxin-type"/>
</dbReference>
<dbReference type="PROSITE" id="PS00643">
    <property type="entry name" value="COMPLEX1_75K_3"/>
    <property type="match status" value="1"/>
</dbReference>